<dbReference type="PANTHER" id="PTHR21505">
    <property type="entry name" value="MADF DOMAIN-CONTAINING PROTEIN-RELATED"/>
    <property type="match status" value="1"/>
</dbReference>
<dbReference type="EMBL" id="VVIM01000001">
    <property type="protein sequence ID" value="KAB0804435.1"/>
    <property type="molecule type" value="Genomic_DNA"/>
</dbReference>
<organism evidence="2 3">
    <name type="scientific">Photinus pyralis</name>
    <name type="common">Common eastern firefly</name>
    <name type="synonym">Lampyris pyralis</name>
    <dbReference type="NCBI Taxonomy" id="7054"/>
    <lineage>
        <taxon>Eukaryota</taxon>
        <taxon>Metazoa</taxon>
        <taxon>Ecdysozoa</taxon>
        <taxon>Arthropoda</taxon>
        <taxon>Hexapoda</taxon>
        <taxon>Insecta</taxon>
        <taxon>Pterygota</taxon>
        <taxon>Neoptera</taxon>
        <taxon>Endopterygota</taxon>
        <taxon>Coleoptera</taxon>
        <taxon>Polyphaga</taxon>
        <taxon>Elateriformia</taxon>
        <taxon>Elateroidea</taxon>
        <taxon>Lampyridae</taxon>
        <taxon>Lampyrinae</taxon>
        <taxon>Photinus</taxon>
    </lineage>
</organism>
<evidence type="ECO:0000313" key="3">
    <source>
        <dbReference type="Proteomes" id="UP000327044"/>
    </source>
</evidence>
<keyword evidence="3" id="KW-1185">Reference proteome</keyword>
<accession>A0A5N4B4B5</accession>
<dbReference type="AlphaFoldDB" id="A0A5N4B4B5"/>
<gene>
    <name evidence="2" type="ORF">PPYR_01405</name>
</gene>
<protein>
    <recommendedName>
        <fullName evidence="1">MADF domain-containing protein</fullName>
    </recommendedName>
</protein>
<comment type="caution">
    <text evidence="2">The sequence shown here is derived from an EMBL/GenBank/DDBJ whole genome shotgun (WGS) entry which is preliminary data.</text>
</comment>
<evidence type="ECO:0000313" key="2">
    <source>
        <dbReference type="EMBL" id="KAB0804435.1"/>
    </source>
</evidence>
<reference evidence="2 3" key="1">
    <citation type="journal article" date="2018" name="Elife">
        <title>Firefly genomes illuminate parallel origins of bioluminescence in beetles.</title>
        <authorList>
            <person name="Fallon T.R."/>
            <person name="Lower S.E."/>
            <person name="Chang C.H."/>
            <person name="Bessho-Uehara M."/>
            <person name="Martin G.J."/>
            <person name="Bewick A.J."/>
            <person name="Behringer M."/>
            <person name="Debat H.J."/>
            <person name="Wong I."/>
            <person name="Day J.C."/>
            <person name="Suvorov A."/>
            <person name="Silva C.J."/>
            <person name="Stanger-Hall K.F."/>
            <person name="Hall D.W."/>
            <person name="Schmitz R.J."/>
            <person name="Nelson D.R."/>
            <person name="Lewis S.M."/>
            <person name="Shigenobu S."/>
            <person name="Bybee S.M."/>
            <person name="Larracuente A.M."/>
            <person name="Oba Y."/>
            <person name="Weng J.K."/>
        </authorList>
    </citation>
    <scope>NUCLEOTIDE SEQUENCE [LARGE SCALE GENOMIC DNA]</scope>
    <source>
        <strain evidence="2">1611_PpyrPB1</strain>
        <tissue evidence="2">Whole body</tissue>
    </source>
</reference>
<feature type="domain" description="MADF" evidence="1">
    <location>
        <begin position="10"/>
        <end position="111"/>
    </location>
</feature>
<evidence type="ECO:0000259" key="1">
    <source>
        <dbReference type="PROSITE" id="PS51029"/>
    </source>
</evidence>
<dbReference type="SMART" id="SM00595">
    <property type="entry name" value="MADF"/>
    <property type="match status" value="1"/>
</dbReference>
<name>A0A5N4B4B5_PHOPY</name>
<dbReference type="PANTHER" id="PTHR21505:SF12">
    <property type="entry name" value="MADF DOMAIN-CONTAINING PROTEIN-RELATED"/>
    <property type="match status" value="1"/>
</dbReference>
<dbReference type="InParanoid" id="A0A5N4B4B5"/>
<proteinExistence type="predicted"/>
<dbReference type="PROSITE" id="PS51029">
    <property type="entry name" value="MADF"/>
    <property type="match status" value="1"/>
</dbReference>
<dbReference type="InterPro" id="IPR006578">
    <property type="entry name" value="MADF-dom"/>
</dbReference>
<dbReference type="Pfam" id="PF10545">
    <property type="entry name" value="MADF_DNA_bdg"/>
    <property type="match status" value="1"/>
</dbReference>
<dbReference type="Proteomes" id="UP000327044">
    <property type="component" value="Unassembled WGS sequence"/>
</dbReference>
<sequence>MSWSREQCEVLIDEYQRHSCLYAVKSAQYKNKHSRQNALQQIQAVLQPLKPSVTINDIKLKFNGLKNNFLTEYKKWNRSRRSGAGDEDGDGIYKPTIWYFNRMFFLLEHVEVRQAVDSLIAEDDTPQVGDEEIVTSEYYVTEDGSLNDITNTLDTGSNVDGATPSKRLQFQKKRKRETIEDNVMREASSALASISSTMQQSFVQNVDEDEALAQFIVSKLKRITDTSIRLQTEEKIVHTLFDALKKCNNL</sequence>